<evidence type="ECO:0000313" key="4">
    <source>
        <dbReference type="EMBL" id="TFW24335.1"/>
    </source>
</evidence>
<dbReference type="InterPro" id="IPR000683">
    <property type="entry name" value="Gfo/Idh/MocA-like_OxRdtase_N"/>
</dbReference>
<evidence type="ECO:0000259" key="2">
    <source>
        <dbReference type="Pfam" id="PF01408"/>
    </source>
</evidence>
<feature type="domain" description="Gfo/Idh/MocA-like oxidoreductase N-terminal" evidence="2">
    <location>
        <begin position="7"/>
        <end position="126"/>
    </location>
</feature>
<dbReference type="Pfam" id="PF22685">
    <property type="entry name" value="Gal80p_C-like"/>
    <property type="match status" value="1"/>
</dbReference>
<feature type="domain" description="Gal80p-like C-terminal" evidence="3">
    <location>
        <begin position="136"/>
        <end position="276"/>
    </location>
</feature>
<dbReference type="PANTHER" id="PTHR43818">
    <property type="entry name" value="BCDNA.GH03377"/>
    <property type="match status" value="1"/>
</dbReference>
<dbReference type="InterPro" id="IPR036291">
    <property type="entry name" value="NAD(P)-bd_dom_sf"/>
</dbReference>
<evidence type="ECO:0000313" key="5">
    <source>
        <dbReference type="Proteomes" id="UP000297729"/>
    </source>
</evidence>
<organism evidence="4 5">
    <name type="scientific">Duganella callida</name>
    <dbReference type="NCBI Taxonomy" id="2561932"/>
    <lineage>
        <taxon>Bacteria</taxon>
        <taxon>Pseudomonadati</taxon>
        <taxon>Pseudomonadota</taxon>
        <taxon>Betaproteobacteria</taxon>
        <taxon>Burkholderiales</taxon>
        <taxon>Oxalobacteraceae</taxon>
        <taxon>Telluria group</taxon>
        <taxon>Duganella</taxon>
    </lineage>
</organism>
<dbReference type="PANTHER" id="PTHR43818:SF11">
    <property type="entry name" value="BCDNA.GH03377"/>
    <property type="match status" value="1"/>
</dbReference>
<comment type="caution">
    <text evidence="4">The sequence shown here is derived from an EMBL/GenBank/DDBJ whole genome shotgun (WGS) entry which is preliminary data.</text>
</comment>
<keyword evidence="5" id="KW-1185">Reference proteome</keyword>
<protein>
    <submittedName>
        <fullName evidence="4">Gfo/Idh/MocA family oxidoreductase</fullName>
    </submittedName>
</protein>
<evidence type="ECO:0000256" key="1">
    <source>
        <dbReference type="ARBA" id="ARBA00023002"/>
    </source>
</evidence>
<proteinExistence type="predicted"/>
<dbReference type="Gene3D" id="3.30.360.10">
    <property type="entry name" value="Dihydrodipicolinate Reductase, domain 2"/>
    <property type="match status" value="1"/>
</dbReference>
<dbReference type="InterPro" id="IPR055080">
    <property type="entry name" value="Gal80p-like_C"/>
</dbReference>
<dbReference type="SUPFAM" id="SSF55347">
    <property type="entry name" value="Glyceraldehyde-3-phosphate dehydrogenase-like, C-terminal domain"/>
    <property type="match status" value="1"/>
</dbReference>
<dbReference type="Gene3D" id="3.40.50.720">
    <property type="entry name" value="NAD(P)-binding Rossmann-like Domain"/>
    <property type="match status" value="1"/>
</dbReference>
<dbReference type="InterPro" id="IPR050463">
    <property type="entry name" value="Gfo/Idh/MocA_oxidrdct_glycsds"/>
</dbReference>
<evidence type="ECO:0000259" key="3">
    <source>
        <dbReference type="Pfam" id="PF22685"/>
    </source>
</evidence>
<dbReference type="SUPFAM" id="SSF51735">
    <property type="entry name" value="NAD(P)-binding Rossmann-fold domains"/>
    <property type="match status" value="1"/>
</dbReference>
<gene>
    <name evidence="4" type="ORF">E4L98_10285</name>
</gene>
<dbReference type="RefSeq" id="WP_135201470.1">
    <property type="nucleotide sequence ID" value="NZ_SPVG01000097.1"/>
</dbReference>
<reference evidence="4 5" key="1">
    <citation type="submission" date="2019-03" db="EMBL/GenBank/DDBJ databases">
        <title>Draft Genome Sequence of Duganella callidus sp. nov., a Novel Duganella Species Isolated from Cultivated Soil.</title>
        <authorList>
            <person name="Raths R."/>
            <person name="Peta V."/>
            <person name="Bucking H."/>
        </authorList>
    </citation>
    <scope>NUCLEOTIDE SEQUENCE [LARGE SCALE GENOMIC DNA]</scope>
    <source>
        <strain evidence="4 5">DN04</strain>
    </source>
</reference>
<accession>A0A4Y9SLH5</accession>
<name>A0A4Y9SLH5_9BURK</name>
<dbReference type="OrthoDB" id="8565814at2"/>
<dbReference type="Pfam" id="PF01408">
    <property type="entry name" value="GFO_IDH_MocA"/>
    <property type="match status" value="1"/>
</dbReference>
<dbReference type="EMBL" id="SPVG01000097">
    <property type="protein sequence ID" value="TFW24335.1"/>
    <property type="molecule type" value="Genomic_DNA"/>
</dbReference>
<keyword evidence="1" id="KW-0560">Oxidoreductase</keyword>
<dbReference type="GO" id="GO:0000166">
    <property type="term" value="F:nucleotide binding"/>
    <property type="evidence" value="ECO:0007669"/>
    <property type="project" value="InterPro"/>
</dbReference>
<sequence length="356" mass="37381">MQQFPVRVGLIGVHPEKGWAATAHIPALQALPDYRITALSHHEPATAQAAAQKFGVPHALASAEELVRHPEVDLVVVTVKVPQHHALVTQAIAAGKAVFSEWPLGVSLAEAEALRDLARERGVATAIGLQTRAAPPFVRLRELIAEGYVGRVLSVSVLGSGILWGATMPESYRYTLDRANGAAMLNVPFAHTLDGVLHAVGSGVASLSGMQGNARKTVRIEESGDEQPYTVADQVLLAAQLENGAALSAHFRGGLSRGTNFHVEINGSEGDLVLTSPVGYVGIGGFELRGARLDGSLQVLALPAAAIEGPAQPVAAAYARLASDLLHGTRLSPTFDDAVALHRLLARIEQRSAVLA</sequence>
<dbReference type="GO" id="GO:0016491">
    <property type="term" value="F:oxidoreductase activity"/>
    <property type="evidence" value="ECO:0007669"/>
    <property type="project" value="UniProtKB-KW"/>
</dbReference>
<dbReference type="AlphaFoldDB" id="A0A4Y9SLH5"/>
<dbReference type="Proteomes" id="UP000297729">
    <property type="component" value="Unassembled WGS sequence"/>
</dbReference>